<name>A0AAV5AXP0_9FLAO</name>
<organism evidence="1 3">
    <name type="scientific">Capnocytophaga catalasegens</name>
    <dbReference type="NCBI Taxonomy" id="1004260"/>
    <lineage>
        <taxon>Bacteria</taxon>
        <taxon>Pseudomonadati</taxon>
        <taxon>Bacteroidota</taxon>
        <taxon>Flavobacteriia</taxon>
        <taxon>Flavobacteriales</taxon>
        <taxon>Flavobacteriaceae</taxon>
        <taxon>Capnocytophaga</taxon>
    </lineage>
</organism>
<keyword evidence="4" id="KW-1185">Reference proteome</keyword>
<gene>
    <name evidence="1" type="ORF">RCZ15_07480</name>
    <name evidence="2" type="ORF">RCZ16_11550</name>
</gene>
<dbReference type="AlphaFoldDB" id="A0AAV5AXP0"/>
<evidence type="ECO:0000313" key="3">
    <source>
        <dbReference type="Proteomes" id="UP001207736"/>
    </source>
</evidence>
<evidence type="ECO:0000313" key="1">
    <source>
        <dbReference type="EMBL" id="GJM49773.1"/>
    </source>
</evidence>
<dbReference type="Proteomes" id="UP001207736">
    <property type="component" value="Unassembled WGS sequence"/>
</dbReference>
<dbReference type="Proteomes" id="UP001208692">
    <property type="component" value="Unassembled WGS sequence"/>
</dbReference>
<reference evidence="1 4" key="1">
    <citation type="submission" date="2021-11" db="EMBL/GenBank/DDBJ databases">
        <title>Draft genome sequence of Capnocytophaga sp. strain KC07075 isolated from cat oral cavity.</title>
        <authorList>
            <person name="Suzuki M."/>
            <person name="Imaoka K."/>
            <person name="Kimura M."/>
            <person name="Morikawa S."/>
            <person name="Maeda K."/>
        </authorList>
    </citation>
    <scope>NUCLEOTIDE SEQUENCE</scope>
    <source>
        <strain evidence="1">KC07075</strain>
        <strain evidence="2 4">KC07079</strain>
    </source>
</reference>
<dbReference type="EMBL" id="BQKB01000018">
    <property type="protein sequence ID" value="GJM52838.1"/>
    <property type="molecule type" value="Genomic_DNA"/>
</dbReference>
<accession>A0AAV5AXP0</accession>
<comment type="caution">
    <text evidence="1">The sequence shown here is derived from an EMBL/GenBank/DDBJ whole genome shotgun (WGS) entry which is preliminary data.</text>
</comment>
<dbReference type="RefSeq" id="WP_264846255.1">
    <property type="nucleotide sequence ID" value="NZ_BPMA01000018.1"/>
</dbReference>
<protein>
    <submittedName>
        <fullName evidence="1">Uncharacterized protein</fullName>
    </submittedName>
</protein>
<proteinExistence type="predicted"/>
<dbReference type="EMBL" id="BQKA01000012">
    <property type="protein sequence ID" value="GJM49773.1"/>
    <property type="molecule type" value="Genomic_DNA"/>
</dbReference>
<evidence type="ECO:0000313" key="2">
    <source>
        <dbReference type="EMBL" id="GJM52838.1"/>
    </source>
</evidence>
<evidence type="ECO:0000313" key="4">
    <source>
        <dbReference type="Proteomes" id="UP001208692"/>
    </source>
</evidence>
<sequence length="127" mass="14363">MVCRTYSFISKLVKYVSVKYIVGHGGSSGDSKRHNVFKGNLFGSTDENLYYVSDNGEFNPQEEKLLAPIAIVTKKGDDVLEVVQYEIFTNLFIDDEGNIVGKGKGSEQVIKKENIKLWSQKYQKFVN</sequence>